<dbReference type="GO" id="GO:0061578">
    <property type="term" value="F:K63-linked deubiquitinase activity"/>
    <property type="evidence" value="ECO:0007669"/>
    <property type="project" value="InterPro"/>
</dbReference>
<dbReference type="GO" id="GO:0006508">
    <property type="term" value="P:proteolysis"/>
    <property type="evidence" value="ECO:0007669"/>
    <property type="project" value="UniProtKB-KW"/>
</dbReference>
<dbReference type="SMART" id="SM00232">
    <property type="entry name" value="JAB_MPN"/>
    <property type="match status" value="1"/>
</dbReference>
<feature type="domain" description="MPN" evidence="10">
    <location>
        <begin position="166"/>
        <end position="303"/>
    </location>
</feature>
<evidence type="ECO:0000256" key="3">
    <source>
        <dbReference type="ARBA" id="ARBA00022670"/>
    </source>
</evidence>
<dbReference type="SUPFAM" id="SSF102712">
    <property type="entry name" value="JAB1/MPN domain"/>
    <property type="match status" value="1"/>
</dbReference>
<dbReference type="EMBL" id="HBHX01010070">
    <property type="protein sequence ID" value="CAE0104931.1"/>
    <property type="molecule type" value="Transcribed_RNA"/>
</dbReference>
<evidence type="ECO:0000256" key="5">
    <source>
        <dbReference type="ARBA" id="ARBA00022786"/>
    </source>
</evidence>
<evidence type="ECO:0000256" key="8">
    <source>
        <dbReference type="ARBA" id="ARBA00023049"/>
    </source>
</evidence>
<evidence type="ECO:0000256" key="7">
    <source>
        <dbReference type="ARBA" id="ARBA00022833"/>
    </source>
</evidence>
<dbReference type="GO" id="GO:0070536">
    <property type="term" value="P:protein K63-linked deubiquitination"/>
    <property type="evidence" value="ECO:0007669"/>
    <property type="project" value="InterPro"/>
</dbReference>
<accession>A0A7S3AJ94</accession>
<keyword evidence="4" id="KW-0479">Metal-binding</keyword>
<dbReference type="InterPro" id="IPR037518">
    <property type="entry name" value="MPN"/>
</dbReference>
<proteinExistence type="inferred from homology"/>
<keyword evidence="5" id="KW-0833">Ubl conjugation pathway</keyword>
<dbReference type="GO" id="GO:0016020">
    <property type="term" value="C:membrane"/>
    <property type="evidence" value="ECO:0007669"/>
    <property type="project" value="TreeGrafter"/>
</dbReference>
<dbReference type="GO" id="GO:0046872">
    <property type="term" value="F:metal ion binding"/>
    <property type="evidence" value="ECO:0007669"/>
    <property type="project" value="UniProtKB-KW"/>
</dbReference>
<dbReference type="InterPro" id="IPR000555">
    <property type="entry name" value="JAMM/MPN+_dom"/>
</dbReference>
<evidence type="ECO:0000256" key="6">
    <source>
        <dbReference type="ARBA" id="ARBA00022801"/>
    </source>
</evidence>
<gene>
    <name evidence="11" type="ORF">HERI1096_LOCUS5589</name>
</gene>
<dbReference type="PANTHER" id="PTHR12947:SF13">
    <property type="entry name" value="FI19924P1"/>
    <property type="match status" value="1"/>
</dbReference>
<reference evidence="11" key="1">
    <citation type="submission" date="2021-01" db="EMBL/GenBank/DDBJ databases">
        <authorList>
            <person name="Corre E."/>
            <person name="Pelletier E."/>
            <person name="Niang G."/>
            <person name="Scheremetjew M."/>
            <person name="Finn R."/>
            <person name="Kale V."/>
            <person name="Holt S."/>
            <person name="Cochrane G."/>
            <person name="Meng A."/>
            <person name="Brown T."/>
            <person name="Cohen L."/>
        </authorList>
    </citation>
    <scope>NUCLEOTIDE SEQUENCE</scope>
    <source>
        <strain evidence="11">CCMP281</strain>
    </source>
</reference>
<evidence type="ECO:0000256" key="9">
    <source>
        <dbReference type="SAM" id="MobiDB-lite"/>
    </source>
</evidence>
<evidence type="ECO:0000256" key="4">
    <source>
        <dbReference type="ARBA" id="ARBA00022723"/>
    </source>
</evidence>
<evidence type="ECO:0000313" key="11">
    <source>
        <dbReference type="EMBL" id="CAE0104931.1"/>
    </source>
</evidence>
<protein>
    <recommendedName>
        <fullName evidence="10">MPN domain-containing protein</fullName>
    </recommendedName>
</protein>
<keyword evidence="7" id="KW-0862">Zinc</keyword>
<dbReference type="GO" id="GO:0005768">
    <property type="term" value="C:endosome"/>
    <property type="evidence" value="ECO:0007669"/>
    <property type="project" value="TreeGrafter"/>
</dbReference>
<keyword evidence="6" id="KW-0378">Hydrolase</keyword>
<feature type="compositionally biased region" description="Low complexity" evidence="9">
    <location>
        <begin position="61"/>
        <end position="74"/>
    </location>
</feature>
<name>A0A7S3AJ94_9EUKA</name>
<evidence type="ECO:0000256" key="1">
    <source>
        <dbReference type="ARBA" id="ARBA00001947"/>
    </source>
</evidence>
<dbReference type="AlphaFoldDB" id="A0A7S3AJ94"/>
<comment type="similarity">
    <text evidence="2">Belongs to the peptidase M67C family.</text>
</comment>
<feature type="compositionally biased region" description="Low complexity" evidence="9">
    <location>
        <begin position="10"/>
        <end position="27"/>
    </location>
</feature>
<sequence>MLDMPPLLPAGSAASSQSASTAPAASSGVGGLGHSLAAINLRSVGGTQAAATVRHTGGGTAAQPTGGAAGSAARGSTCAPTLDLSMPQVSSSTTSRIAGVSAAMACVPTVAAPATPPARPAFAGIAAPAGGVPSLPQACCGCIPPLPAFPPSAQVAAALRGSTLRNLHLPRQISQEFLKLAERNTARNIETCGILLGRLAATPQGPALVVDRLLLPQQRGTSDNCETTNEDEIYTYCSEEDAVTLGWVHTHPSQTCFLSSVDLHTHCGWQSLLDEAIAIVLSPKHSPSQGVFRLCHPSPPGLKEVQQCRKSGFHPDHQRNGQEAGNGVYEHCSHVQWKDLPLQIVDLRR</sequence>
<dbReference type="PROSITE" id="PS50249">
    <property type="entry name" value="MPN"/>
    <property type="match status" value="1"/>
</dbReference>
<organism evidence="11">
    <name type="scientific">Haptolina ericina</name>
    <dbReference type="NCBI Taxonomy" id="156174"/>
    <lineage>
        <taxon>Eukaryota</taxon>
        <taxon>Haptista</taxon>
        <taxon>Haptophyta</taxon>
        <taxon>Prymnesiophyceae</taxon>
        <taxon>Prymnesiales</taxon>
        <taxon>Prymnesiaceae</taxon>
        <taxon>Haptolina</taxon>
    </lineage>
</organism>
<feature type="region of interest" description="Disordered" evidence="9">
    <location>
        <begin position="55"/>
        <end position="74"/>
    </location>
</feature>
<evidence type="ECO:0000256" key="2">
    <source>
        <dbReference type="ARBA" id="ARBA00010981"/>
    </source>
</evidence>
<feature type="region of interest" description="Disordered" evidence="9">
    <location>
        <begin position="1"/>
        <end position="27"/>
    </location>
</feature>
<dbReference type="PANTHER" id="PTHR12947">
    <property type="entry name" value="AMSH-LIKE PROTEASE"/>
    <property type="match status" value="1"/>
</dbReference>
<keyword evidence="3" id="KW-0645">Protease</keyword>
<dbReference type="Gene3D" id="3.40.140.10">
    <property type="entry name" value="Cytidine Deaminase, domain 2"/>
    <property type="match status" value="1"/>
</dbReference>
<keyword evidence="8" id="KW-0482">Metalloprotease</keyword>
<dbReference type="CDD" id="cd08066">
    <property type="entry name" value="MPN_AMSH_like"/>
    <property type="match status" value="1"/>
</dbReference>
<dbReference type="GO" id="GO:0140492">
    <property type="term" value="F:metal-dependent deubiquitinase activity"/>
    <property type="evidence" value="ECO:0007669"/>
    <property type="project" value="InterPro"/>
</dbReference>
<dbReference type="Pfam" id="PF01398">
    <property type="entry name" value="JAB"/>
    <property type="match status" value="1"/>
</dbReference>
<dbReference type="InterPro" id="IPR044098">
    <property type="entry name" value="STAMBP/STALP-like_MPN"/>
</dbReference>
<evidence type="ECO:0000259" key="10">
    <source>
        <dbReference type="PROSITE" id="PS50249"/>
    </source>
</evidence>
<comment type="cofactor">
    <cofactor evidence="1">
        <name>Zn(2+)</name>
        <dbReference type="ChEBI" id="CHEBI:29105"/>
    </cofactor>
</comment>